<evidence type="ECO:0000259" key="11">
    <source>
        <dbReference type="Pfam" id="PF00361"/>
    </source>
</evidence>
<dbReference type="GO" id="GO:0042773">
    <property type="term" value="P:ATP synthesis coupled electron transport"/>
    <property type="evidence" value="ECO:0007669"/>
    <property type="project" value="InterPro"/>
</dbReference>
<dbReference type="PRINTS" id="PR01434">
    <property type="entry name" value="NADHDHGNASE5"/>
</dbReference>
<dbReference type="InterPro" id="IPR001516">
    <property type="entry name" value="Proton_antipo_N"/>
</dbReference>
<feature type="transmembrane region" description="Helical" evidence="10">
    <location>
        <begin position="93"/>
        <end position="111"/>
    </location>
</feature>
<evidence type="ECO:0000256" key="1">
    <source>
        <dbReference type="ARBA" id="ARBA00003257"/>
    </source>
</evidence>
<feature type="domain" description="NADH-Ubiquinone oxidoreductase (complex I) chain 5 N-terminal" evidence="12">
    <location>
        <begin position="28"/>
        <end position="69"/>
    </location>
</feature>
<feature type="transmembrane region" description="Helical" evidence="10">
    <location>
        <begin position="407"/>
        <end position="428"/>
    </location>
</feature>
<accession>Q3C2I2</accession>
<evidence type="ECO:0000256" key="6">
    <source>
        <dbReference type="ARBA" id="ARBA00022982"/>
    </source>
</evidence>
<dbReference type="PANTHER" id="PTHR42829">
    <property type="entry name" value="NADH-UBIQUINONE OXIDOREDUCTASE CHAIN 5"/>
    <property type="match status" value="1"/>
</dbReference>
<reference evidence="13" key="1">
    <citation type="submission" date="2004-10" db="EMBL/GenBank/DDBJ databases">
        <title>Compact mitochondrial genome of mite.</title>
        <authorList>
            <person name="Mitani H."/>
            <person name="Shao R."/>
            <person name="Takahashi M."/>
            <person name="Fukunaga M."/>
        </authorList>
    </citation>
    <scope>NUCLEOTIDE SEQUENCE</scope>
</reference>
<feature type="transmembrane region" description="Helical" evidence="10">
    <location>
        <begin position="212"/>
        <end position="230"/>
    </location>
</feature>
<dbReference type="GO" id="GO:0003954">
    <property type="term" value="F:NADH dehydrogenase activity"/>
    <property type="evidence" value="ECO:0007669"/>
    <property type="project" value="TreeGrafter"/>
</dbReference>
<feature type="transmembrane region" description="Helical" evidence="10">
    <location>
        <begin position="301"/>
        <end position="321"/>
    </location>
</feature>
<comment type="similarity">
    <text evidence="10">Belongs to the complex I subunit 5 family.</text>
</comment>
<evidence type="ECO:0000256" key="2">
    <source>
        <dbReference type="ARBA" id="ARBA00004141"/>
    </source>
</evidence>
<dbReference type="GO" id="GO:0015990">
    <property type="term" value="P:electron transport coupled proton transport"/>
    <property type="evidence" value="ECO:0007669"/>
    <property type="project" value="TreeGrafter"/>
</dbReference>
<keyword evidence="6" id="KW-0249">Electron transport</keyword>
<dbReference type="GO" id="GO:0008137">
    <property type="term" value="F:NADH dehydrogenase (ubiquinone) activity"/>
    <property type="evidence" value="ECO:0007669"/>
    <property type="project" value="UniProtKB-EC"/>
</dbReference>
<feature type="transmembrane region" description="Helical" evidence="10">
    <location>
        <begin position="69"/>
        <end position="87"/>
    </location>
</feature>
<evidence type="ECO:0000259" key="12">
    <source>
        <dbReference type="Pfam" id="PF00662"/>
    </source>
</evidence>
<keyword evidence="5 10" id="KW-0812">Transmembrane</keyword>
<feature type="transmembrane region" description="Helical" evidence="10">
    <location>
        <begin position="491"/>
        <end position="507"/>
    </location>
</feature>
<evidence type="ECO:0000256" key="9">
    <source>
        <dbReference type="ARBA" id="ARBA00049551"/>
    </source>
</evidence>
<keyword evidence="10" id="KW-0520">NAD</keyword>
<evidence type="ECO:0000256" key="3">
    <source>
        <dbReference type="ARBA" id="ARBA00012944"/>
    </source>
</evidence>
<comment type="catalytic activity">
    <reaction evidence="9 10">
        <text>a ubiquinone + NADH + 5 H(+)(in) = a ubiquinol + NAD(+) + 4 H(+)(out)</text>
        <dbReference type="Rhea" id="RHEA:29091"/>
        <dbReference type="Rhea" id="RHEA-COMP:9565"/>
        <dbReference type="Rhea" id="RHEA-COMP:9566"/>
        <dbReference type="ChEBI" id="CHEBI:15378"/>
        <dbReference type="ChEBI" id="CHEBI:16389"/>
        <dbReference type="ChEBI" id="CHEBI:17976"/>
        <dbReference type="ChEBI" id="CHEBI:57540"/>
        <dbReference type="ChEBI" id="CHEBI:57945"/>
        <dbReference type="EC" id="7.1.1.2"/>
    </reaction>
</comment>
<evidence type="ECO:0000256" key="10">
    <source>
        <dbReference type="RuleBase" id="RU003404"/>
    </source>
</evidence>
<keyword evidence="10" id="KW-0813">Transport</keyword>
<dbReference type="Pfam" id="PF00662">
    <property type="entry name" value="Proton_antipo_N"/>
    <property type="match status" value="1"/>
</dbReference>
<keyword evidence="7 10" id="KW-1133">Transmembrane helix</keyword>
<feature type="domain" description="NADH:quinone oxidoreductase/Mrp antiporter transmembrane" evidence="11">
    <location>
        <begin position="86"/>
        <end position="344"/>
    </location>
</feature>
<dbReference type="GO" id="GO:0016020">
    <property type="term" value="C:membrane"/>
    <property type="evidence" value="ECO:0007669"/>
    <property type="project" value="UniProtKB-SubCell"/>
</dbReference>
<feature type="transmembrane region" description="Helical" evidence="10">
    <location>
        <begin position="36"/>
        <end position="57"/>
    </location>
</feature>
<gene>
    <name evidence="13" type="primary">nad5</name>
</gene>
<dbReference type="AlphaFoldDB" id="Q3C2I2"/>
<keyword evidence="10" id="KW-0830">Ubiquinone</keyword>
<evidence type="ECO:0000256" key="4">
    <source>
        <dbReference type="ARBA" id="ARBA00021096"/>
    </source>
</evidence>
<organism evidence="13">
    <name type="scientific">Leptotrombidium akamushi</name>
    <dbReference type="NCBI Taxonomy" id="299468"/>
    <lineage>
        <taxon>Eukaryota</taxon>
        <taxon>Metazoa</taxon>
        <taxon>Ecdysozoa</taxon>
        <taxon>Arthropoda</taxon>
        <taxon>Chelicerata</taxon>
        <taxon>Arachnida</taxon>
        <taxon>Acari</taxon>
        <taxon>Acariformes</taxon>
        <taxon>Trombidiformes</taxon>
        <taxon>Prostigmata</taxon>
        <taxon>Anystina</taxon>
        <taxon>Parasitengona</taxon>
        <taxon>Trombiculoidea</taxon>
        <taxon>Trombiculidae</taxon>
        <taxon>Leptotrombidium</taxon>
    </lineage>
</organism>
<dbReference type="EC" id="7.1.1.2" evidence="3 10"/>
<dbReference type="PANTHER" id="PTHR42829:SF2">
    <property type="entry name" value="NADH-UBIQUINONE OXIDOREDUCTASE CHAIN 5"/>
    <property type="match status" value="1"/>
</dbReference>
<keyword evidence="10 13" id="KW-0496">Mitochondrion</keyword>
<feature type="transmembrane region" description="Helical" evidence="10">
    <location>
        <begin position="374"/>
        <end position="395"/>
    </location>
</feature>
<evidence type="ECO:0000313" key="13">
    <source>
        <dbReference type="EMBL" id="BAE47115.1"/>
    </source>
</evidence>
<evidence type="ECO:0000256" key="5">
    <source>
        <dbReference type="ARBA" id="ARBA00022692"/>
    </source>
</evidence>
<evidence type="ECO:0000256" key="7">
    <source>
        <dbReference type="ARBA" id="ARBA00022989"/>
    </source>
</evidence>
<comment type="function">
    <text evidence="1">Core subunit of the mitochondrial membrane respiratory chain NADH dehydrogenase (Complex I) that is believed to belong to the minimal assembly required for catalysis. Complex I functions in the transfer of electrons from NADH to the respiratory chain. The immediate electron acceptor for the enzyme is believed to be ubiquinone.</text>
</comment>
<dbReference type="InterPro" id="IPR003945">
    <property type="entry name" value="NU5C-like"/>
</dbReference>
<sequence>MFFFHLMFFSCGMVLKSNIFLELKVGPFPMTFCFDWISWFFSSFVLLVSCLVLIYSNYYMMGDQYYKRFTLMLLLFVLSMIILIFSGSLFTMMIGWDGLGIVSFSLVIYYADKDALISGLVTIFTNRIGDALMLISIFVMAGSWNFFSFNGGLFFTVGAMTKSAQFPFSAWLPAAMSAPTPISALVHSSTLVTAGVYIMIRLEQFLSFFSKPLSIFALGTMLGAGTVALFEKDFKKIIAMSTLSQLGLMFFLLSIGAWKICFFHMVCHAIFKSMMFLSAGTFIMDGDQDTRKKGMMLKLQPFSAVVLVFASLSLMGIPFFSGFFSKDLALDLIFSENCNILSYWLFFVGCILTVLYSMRLMYPSVMKMSSQNESISSSSLIASLPVLLIWAAVAGKTLSKIMLMEDFNLISFPVKSVGLAIVFVGTISHMSNLVPFKKIPSISLAFISGHLISKTTLFLDSDSTYIEKASTISFFNSSNILLSSVKMEKETFLIWVFPFLLWAIISVL</sequence>
<proteinExistence type="inferred from homology"/>
<keyword evidence="8 10" id="KW-0472">Membrane</keyword>
<protein>
    <recommendedName>
        <fullName evidence="4 10">NADH-ubiquinone oxidoreductase chain 5</fullName>
        <ecNumber evidence="3 10">7.1.1.2</ecNumber>
    </recommendedName>
</protein>
<feature type="transmembrane region" description="Helical" evidence="10">
    <location>
        <begin position="341"/>
        <end position="362"/>
    </location>
</feature>
<comment type="subcellular location">
    <subcellularLocation>
        <location evidence="2">Membrane</location>
        <topology evidence="2">Multi-pass membrane protein</topology>
    </subcellularLocation>
</comment>
<evidence type="ECO:0000256" key="8">
    <source>
        <dbReference type="ARBA" id="ARBA00023136"/>
    </source>
</evidence>
<dbReference type="Pfam" id="PF00361">
    <property type="entry name" value="Proton_antipo_M"/>
    <property type="match status" value="1"/>
</dbReference>
<dbReference type="EMBL" id="AB194045">
    <property type="protein sequence ID" value="BAE47115.1"/>
    <property type="molecule type" value="Genomic_DNA"/>
</dbReference>
<feature type="transmembrane region" description="Helical" evidence="10">
    <location>
        <begin position="132"/>
        <end position="160"/>
    </location>
</feature>
<feature type="transmembrane region" description="Helical" evidence="10">
    <location>
        <begin position="180"/>
        <end position="200"/>
    </location>
</feature>
<geneLocation type="mitochondrion" evidence="13"/>
<name>Q3C2I2_9ACAR</name>
<dbReference type="InterPro" id="IPR001750">
    <property type="entry name" value="ND/Mrp_TM"/>
</dbReference>
<comment type="function">
    <text evidence="10">Core subunit of the mitochondrial membrane respiratory chain NADH dehydrogenase (Complex I) which catalyzes electron transfer from NADH through the respiratory chain, using ubiquinone as an electron acceptor. Essential for the catalytic activity and assembly of complex I.</text>
</comment>